<gene>
    <name evidence="5" type="ORF">BJ978_000175</name>
</gene>
<feature type="domain" description="Chitin-binding type-3" evidence="4">
    <location>
        <begin position="456"/>
        <end position="504"/>
    </location>
</feature>
<dbReference type="GO" id="GO:0030246">
    <property type="term" value="F:carbohydrate binding"/>
    <property type="evidence" value="ECO:0007669"/>
    <property type="project" value="InterPro"/>
</dbReference>
<organism evidence="5 6">
    <name type="scientific">Agromyces terreus</name>
    <dbReference type="NCBI Taxonomy" id="424795"/>
    <lineage>
        <taxon>Bacteria</taxon>
        <taxon>Bacillati</taxon>
        <taxon>Actinomycetota</taxon>
        <taxon>Actinomycetes</taxon>
        <taxon>Micrococcales</taxon>
        <taxon>Microbacteriaceae</taxon>
        <taxon>Agromyces</taxon>
    </lineage>
</organism>
<dbReference type="GO" id="GO:0005576">
    <property type="term" value="C:extracellular region"/>
    <property type="evidence" value="ECO:0007669"/>
    <property type="project" value="InterPro"/>
</dbReference>
<dbReference type="EC" id="3.2.1.14" evidence="5"/>
<dbReference type="SMART" id="SM00495">
    <property type="entry name" value="ChtBD3"/>
    <property type="match status" value="2"/>
</dbReference>
<keyword evidence="5" id="KW-0326">Glycosidase</keyword>
<sequence length="513" mass="55630">MSKRFPGRHVSPLRLTVLIVVIGGLVFAGFQGWRWFADNQGEQRSPWFAAYVDVTATPFYAFEQPRGEADRDVVLSFIVADPADPCAPSWGGAYSLDDAEATLDLDRRIARVHKQGGEVLVSFGGLLNDELAVSCADGSKLVDAYASVLDRYDLAAIDLDIEGDALTNTASIERRADAIAELQQTRAEAGTPVDVWLTLPVTPDGLTPDGTDFVASMLSAGVDVAGLNIMTMDYGSSKPEQQSMGDAAVDALDATHRQLGILYDRNDTPLTDATLWSKLGVTPMIGQNDVVDEVFTLEDAATVNAFVLQENVGRTSMWSLNRDVTCGPNYYDLERVSDSCSGVDQGDQTFAGVLGEGLDGRPLNAVGATTAPESLPPVTTDDPATSPYPIWNEDTSYREGTKVVWRQNVYEAKWWTKGDVPDNPVLQEFETPWTLIGPVLPGETPIPVPTVPPGTYPEWQGDTVYNQGDRVLFDGLPYEAKWWTQGDSPRESEVDPDSSPWAAIDAADVVVAE</sequence>
<proteinExistence type="predicted"/>
<feature type="region of interest" description="Disordered" evidence="2">
    <location>
        <begin position="369"/>
        <end position="392"/>
    </location>
</feature>
<keyword evidence="3" id="KW-0472">Membrane</keyword>
<comment type="caution">
    <text evidence="5">The sequence shown here is derived from an EMBL/GenBank/DDBJ whole genome shotgun (WGS) entry which is preliminary data.</text>
</comment>
<dbReference type="CDD" id="cd06543">
    <property type="entry name" value="GH18_PF-ChiA-like"/>
    <property type="match status" value="1"/>
</dbReference>
<dbReference type="CDD" id="cd12215">
    <property type="entry name" value="ChiC_BD"/>
    <property type="match status" value="2"/>
</dbReference>
<feature type="domain" description="Chitin-binding type-3" evidence="4">
    <location>
        <begin position="388"/>
        <end position="436"/>
    </location>
</feature>
<dbReference type="InterPro" id="IPR052750">
    <property type="entry name" value="GH18_Chitinase"/>
</dbReference>
<dbReference type="Gene3D" id="2.10.10.20">
    <property type="entry name" value="Carbohydrate-binding module superfamily 5/12"/>
    <property type="match status" value="2"/>
</dbReference>
<name>A0A9X2H3Q1_9MICO</name>
<evidence type="ECO:0000256" key="1">
    <source>
        <dbReference type="ARBA" id="ARBA00022801"/>
    </source>
</evidence>
<dbReference type="Gene3D" id="3.20.20.80">
    <property type="entry name" value="Glycosidases"/>
    <property type="match status" value="1"/>
</dbReference>
<evidence type="ECO:0000313" key="6">
    <source>
        <dbReference type="Proteomes" id="UP001139722"/>
    </source>
</evidence>
<evidence type="ECO:0000256" key="3">
    <source>
        <dbReference type="SAM" id="Phobius"/>
    </source>
</evidence>
<dbReference type="InterPro" id="IPR017853">
    <property type="entry name" value="GH"/>
</dbReference>
<dbReference type="RefSeq" id="WP_157000304.1">
    <property type="nucleotide sequence ID" value="NZ_BAAANU010000044.1"/>
</dbReference>
<dbReference type="Proteomes" id="UP001139722">
    <property type="component" value="Unassembled WGS sequence"/>
</dbReference>
<dbReference type="OrthoDB" id="99456at2"/>
<dbReference type="SUPFAM" id="SSF51055">
    <property type="entry name" value="Carbohydrate binding domain"/>
    <property type="match status" value="2"/>
</dbReference>
<dbReference type="EMBL" id="JAMZDY010000001">
    <property type="protein sequence ID" value="MCP2369499.1"/>
    <property type="molecule type" value="Genomic_DNA"/>
</dbReference>
<protein>
    <submittedName>
        <fullName evidence="5">Chitinase</fullName>
        <ecNumber evidence="5">3.2.1.14</ecNumber>
    </submittedName>
</protein>
<keyword evidence="1 5" id="KW-0378">Hydrolase</keyword>
<dbReference type="AlphaFoldDB" id="A0A9X2H3Q1"/>
<evidence type="ECO:0000313" key="5">
    <source>
        <dbReference type="EMBL" id="MCP2369499.1"/>
    </source>
</evidence>
<dbReference type="PANTHER" id="PTHR42976:SF1">
    <property type="entry name" value="GH18 DOMAIN-CONTAINING PROTEIN-RELATED"/>
    <property type="match status" value="1"/>
</dbReference>
<feature type="region of interest" description="Disordered" evidence="2">
    <location>
        <begin position="486"/>
        <end position="506"/>
    </location>
</feature>
<keyword evidence="6" id="KW-1185">Reference proteome</keyword>
<dbReference type="InterPro" id="IPR036573">
    <property type="entry name" value="CBM_sf_5/12"/>
</dbReference>
<keyword evidence="3" id="KW-0812">Transmembrane</keyword>
<dbReference type="PANTHER" id="PTHR42976">
    <property type="entry name" value="BIFUNCTIONAL CHITINASE/LYSOZYME-RELATED"/>
    <property type="match status" value="1"/>
</dbReference>
<feature type="transmembrane region" description="Helical" evidence="3">
    <location>
        <begin position="12"/>
        <end position="36"/>
    </location>
</feature>
<evidence type="ECO:0000256" key="2">
    <source>
        <dbReference type="SAM" id="MobiDB-lite"/>
    </source>
</evidence>
<accession>A0A9X2H3Q1</accession>
<dbReference type="SUPFAM" id="SSF51445">
    <property type="entry name" value="(Trans)glycosidases"/>
    <property type="match status" value="1"/>
</dbReference>
<dbReference type="InterPro" id="IPR003610">
    <property type="entry name" value="CBM5/12"/>
</dbReference>
<dbReference type="GO" id="GO:0005975">
    <property type="term" value="P:carbohydrate metabolic process"/>
    <property type="evidence" value="ECO:0007669"/>
    <property type="project" value="InterPro"/>
</dbReference>
<reference evidence="5" key="1">
    <citation type="submission" date="2022-06" db="EMBL/GenBank/DDBJ databases">
        <title>Sequencing the genomes of 1000 actinobacteria strains.</title>
        <authorList>
            <person name="Klenk H.-P."/>
        </authorList>
    </citation>
    <scope>NUCLEOTIDE SEQUENCE</scope>
    <source>
        <strain evidence="5">DSM 22016</strain>
    </source>
</reference>
<evidence type="ECO:0000259" key="4">
    <source>
        <dbReference type="SMART" id="SM00495"/>
    </source>
</evidence>
<dbReference type="Pfam" id="PF02839">
    <property type="entry name" value="CBM_5_12"/>
    <property type="match status" value="1"/>
</dbReference>
<keyword evidence="3" id="KW-1133">Transmembrane helix</keyword>
<dbReference type="GO" id="GO:0008843">
    <property type="term" value="F:endochitinase activity"/>
    <property type="evidence" value="ECO:0007669"/>
    <property type="project" value="UniProtKB-EC"/>
</dbReference>